<dbReference type="Proteomes" id="UP001346149">
    <property type="component" value="Unassembled WGS sequence"/>
</dbReference>
<dbReference type="EMBL" id="JAXQNO010000007">
    <property type="protein sequence ID" value="KAK4794727.1"/>
    <property type="molecule type" value="Genomic_DNA"/>
</dbReference>
<proteinExistence type="predicted"/>
<dbReference type="AlphaFoldDB" id="A0AAN7LY71"/>
<comment type="caution">
    <text evidence="1">The sequence shown here is derived from an EMBL/GenBank/DDBJ whole genome shotgun (WGS) entry which is preliminary data.</text>
</comment>
<gene>
    <name evidence="1" type="ORF">SAY86_012721</name>
</gene>
<keyword evidence="2" id="KW-1185">Reference proteome</keyword>
<evidence type="ECO:0000313" key="1">
    <source>
        <dbReference type="EMBL" id="KAK4794727.1"/>
    </source>
</evidence>
<organism evidence="1 2">
    <name type="scientific">Trapa natans</name>
    <name type="common">Water chestnut</name>
    <dbReference type="NCBI Taxonomy" id="22666"/>
    <lineage>
        <taxon>Eukaryota</taxon>
        <taxon>Viridiplantae</taxon>
        <taxon>Streptophyta</taxon>
        <taxon>Embryophyta</taxon>
        <taxon>Tracheophyta</taxon>
        <taxon>Spermatophyta</taxon>
        <taxon>Magnoliopsida</taxon>
        <taxon>eudicotyledons</taxon>
        <taxon>Gunneridae</taxon>
        <taxon>Pentapetalae</taxon>
        <taxon>rosids</taxon>
        <taxon>malvids</taxon>
        <taxon>Myrtales</taxon>
        <taxon>Lythraceae</taxon>
        <taxon>Trapa</taxon>
    </lineage>
</organism>
<reference evidence="1 2" key="1">
    <citation type="journal article" date="2023" name="Hortic Res">
        <title>Pangenome of water caltrop reveals structural variations and asymmetric subgenome divergence after allopolyploidization.</title>
        <authorList>
            <person name="Zhang X."/>
            <person name="Chen Y."/>
            <person name="Wang L."/>
            <person name="Yuan Y."/>
            <person name="Fang M."/>
            <person name="Shi L."/>
            <person name="Lu R."/>
            <person name="Comes H.P."/>
            <person name="Ma Y."/>
            <person name="Chen Y."/>
            <person name="Huang G."/>
            <person name="Zhou Y."/>
            <person name="Zheng Z."/>
            <person name="Qiu Y."/>
        </authorList>
    </citation>
    <scope>NUCLEOTIDE SEQUENCE [LARGE SCALE GENOMIC DNA]</scope>
    <source>
        <strain evidence="1">F231</strain>
    </source>
</reference>
<sequence>MGGYNKKAIEQNYYRGKSHVGYGTAYLWSAGVRGTRASCPDQRDSPVLHSNSIGTAGCFTISDRRARLRVRDDELIIRGIFHCTLSSFSLHHLCEGPEERQDSITAL</sequence>
<evidence type="ECO:0000313" key="2">
    <source>
        <dbReference type="Proteomes" id="UP001346149"/>
    </source>
</evidence>
<protein>
    <submittedName>
        <fullName evidence="1">Uncharacterized protein</fullName>
    </submittedName>
</protein>
<name>A0AAN7LY71_TRANT</name>
<accession>A0AAN7LY71</accession>